<name>A0A0C1H033_9NEIS</name>
<dbReference type="InterPro" id="IPR012349">
    <property type="entry name" value="Split_barrel_FMN-bd"/>
</dbReference>
<dbReference type="Proteomes" id="UP000829504">
    <property type="component" value="Chromosome"/>
</dbReference>
<dbReference type="RefSeq" id="WP_003742463.1">
    <property type="nucleotide sequence ID" value="NZ_CP094242.1"/>
</dbReference>
<evidence type="ECO:0000313" key="3">
    <source>
        <dbReference type="Proteomes" id="UP000031390"/>
    </source>
</evidence>
<dbReference type="AlphaFoldDB" id="A0A0C1H033"/>
<dbReference type="GeneID" id="99687951"/>
<evidence type="ECO:0000313" key="1">
    <source>
        <dbReference type="EMBL" id="KIC07492.1"/>
    </source>
</evidence>
<evidence type="ECO:0000313" key="4">
    <source>
        <dbReference type="Proteomes" id="UP000829504"/>
    </source>
</evidence>
<proteinExistence type="predicted"/>
<dbReference type="PATRIC" id="fig|1056807.3.peg.1309"/>
<evidence type="ECO:0000313" key="2">
    <source>
        <dbReference type="EMBL" id="UNV86282.1"/>
    </source>
</evidence>
<gene>
    <name evidence="1" type="ORF">MCC93_13610</name>
    <name evidence="2" type="ORF">MON37_06055</name>
</gene>
<dbReference type="Gene3D" id="2.30.110.10">
    <property type="entry name" value="Electron Transport, Fmn-binding Protein, Chain A"/>
    <property type="match status" value="1"/>
</dbReference>
<organism evidence="1 3">
    <name type="scientific">Morococcus cerebrosus</name>
    <dbReference type="NCBI Taxonomy" id="1056807"/>
    <lineage>
        <taxon>Bacteria</taxon>
        <taxon>Pseudomonadati</taxon>
        <taxon>Pseudomonadota</taxon>
        <taxon>Betaproteobacteria</taxon>
        <taxon>Neisseriales</taxon>
        <taxon>Neisseriaceae</taxon>
        <taxon>Morococcus</taxon>
    </lineage>
</organism>
<protein>
    <submittedName>
        <fullName evidence="2">Pyridoxamine 5'-phosphate oxidase family protein</fullName>
    </submittedName>
</protein>
<dbReference type="EMBL" id="CP094242">
    <property type="protein sequence ID" value="UNV86282.1"/>
    <property type="molecule type" value="Genomic_DNA"/>
</dbReference>
<reference evidence="2 4" key="2">
    <citation type="submission" date="2022-03" db="EMBL/GenBank/DDBJ databases">
        <title>Genome sequencing of Morococcus cerebrosus.</title>
        <authorList>
            <person name="Baek M.-G."/>
            <person name="Yi H."/>
        </authorList>
    </citation>
    <scope>NUCLEOTIDE SEQUENCE [LARGE SCALE GENOMIC DNA]</scope>
    <source>
        <strain evidence="2 4">CIP 81.93</strain>
    </source>
</reference>
<reference evidence="1 3" key="1">
    <citation type="submission" date="2014-12" db="EMBL/GenBank/DDBJ databases">
        <title>Genome sequence of Morococcus cerebrosus.</title>
        <authorList>
            <person name="Shin S.-K."/>
            <person name="Yi H."/>
        </authorList>
    </citation>
    <scope>NUCLEOTIDE SEQUENCE [LARGE SCALE GENOMIC DNA]</scope>
    <source>
        <strain evidence="1 3">CIP 81.93</strain>
    </source>
</reference>
<sequence>MPESIFKQVSLDILRLHQQTIRSLLATQCCNDCEVHDVFYITLDGRYYVWLPCMNKAEQVEAGILLIEDETSDIRLSWVANTREVQKKDSLYEKVVSALQRRLRQTKNKFIQAKDTCLLELTPKQGRLTTGSRDLSLSPHDLMKALYPATHQLKSGGFAL</sequence>
<accession>A0A0C1H033</accession>
<keyword evidence="4" id="KW-1185">Reference proteome</keyword>
<dbReference type="EMBL" id="JUFZ01000052">
    <property type="protein sequence ID" value="KIC07492.1"/>
    <property type="molecule type" value="Genomic_DNA"/>
</dbReference>
<dbReference type="Proteomes" id="UP000031390">
    <property type="component" value="Unassembled WGS sequence"/>
</dbReference>